<dbReference type="InParanoid" id="A0A1X7V780"/>
<feature type="compositionally biased region" description="Polar residues" evidence="1">
    <location>
        <begin position="91"/>
        <end position="109"/>
    </location>
</feature>
<dbReference type="EnsemblMetazoa" id="Aqu2.1.35843_001">
    <property type="protein sequence ID" value="Aqu2.1.35843_001"/>
    <property type="gene ID" value="Aqu2.1.35843"/>
</dbReference>
<reference evidence="2" key="1">
    <citation type="submission" date="2017-05" db="UniProtKB">
        <authorList>
            <consortium name="EnsemblMetazoa"/>
        </authorList>
    </citation>
    <scope>IDENTIFICATION</scope>
</reference>
<proteinExistence type="predicted"/>
<accession>A0A1X7V780</accession>
<protein>
    <submittedName>
        <fullName evidence="2">Uncharacterized protein</fullName>
    </submittedName>
</protein>
<sequence length="139" mass="15477">MADVIKPMVYLVYLKDNKTVSISDARDIVKDFSGLEGGSLCHVKVRTKIFQATVVTYGSIEEVRNVEEQFVNKIYNPEFIVEADDDGTERSGISTNKNDQALMNNANSSDLEKNTVVMKTATHNCSAVKRKSIDKQQGK</sequence>
<evidence type="ECO:0000256" key="1">
    <source>
        <dbReference type="SAM" id="MobiDB-lite"/>
    </source>
</evidence>
<dbReference type="AlphaFoldDB" id="A0A1X7V780"/>
<name>A0A1X7V780_AMPQE</name>
<organism evidence="2">
    <name type="scientific">Amphimedon queenslandica</name>
    <name type="common">Sponge</name>
    <dbReference type="NCBI Taxonomy" id="400682"/>
    <lineage>
        <taxon>Eukaryota</taxon>
        <taxon>Metazoa</taxon>
        <taxon>Porifera</taxon>
        <taxon>Demospongiae</taxon>
        <taxon>Heteroscleromorpha</taxon>
        <taxon>Haplosclerida</taxon>
        <taxon>Niphatidae</taxon>
        <taxon>Amphimedon</taxon>
    </lineage>
</organism>
<feature type="region of interest" description="Disordered" evidence="1">
    <location>
        <begin position="86"/>
        <end position="109"/>
    </location>
</feature>
<evidence type="ECO:0000313" key="2">
    <source>
        <dbReference type="EnsemblMetazoa" id="Aqu2.1.35843_001"/>
    </source>
</evidence>